<reference evidence="9" key="1">
    <citation type="submission" date="2017-02" db="UniProtKB">
        <authorList>
            <consortium name="WormBaseParasite"/>
        </authorList>
    </citation>
    <scope>IDENTIFICATION</scope>
</reference>
<evidence type="ECO:0000259" key="6">
    <source>
        <dbReference type="Pfam" id="PF00955"/>
    </source>
</evidence>
<feature type="chain" id="PRO_5043121475" evidence="5">
    <location>
        <begin position="20"/>
        <end position="54"/>
    </location>
</feature>
<keyword evidence="2" id="KW-0812">Transmembrane</keyword>
<keyword evidence="8" id="KW-1185">Reference proteome</keyword>
<sequence>MYACVGLWCQFFLIVYASTEMCSLMKLATRSAEEMFSLFIAIAFTFESIRAIHT</sequence>
<evidence type="ECO:0000256" key="1">
    <source>
        <dbReference type="ARBA" id="ARBA00004141"/>
    </source>
</evidence>
<organism evidence="9">
    <name type="scientific">Anisakis simplex</name>
    <name type="common">Herring worm</name>
    <dbReference type="NCBI Taxonomy" id="6269"/>
    <lineage>
        <taxon>Eukaryota</taxon>
        <taxon>Metazoa</taxon>
        <taxon>Ecdysozoa</taxon>
        <taxon>Nematoda</taxon>
        <taxon>Chromadorea</taxon>
        <taxon>Rhabditida</taxon>
        <taxon>Spirurina</taxon>
        <taxon>Ascaridomorpha</taxon>
        <taxon>Ascaridoidea</taxon>
        <taxon>Anisakidae</taxon>
        <taxon>Anisakis</taxon>
        <taxon>Anisakis simplex complex</taxon>
    </lineage>
</organism>
<dbReference type="PANTHER" id="PTHR11453">
    <property type="entry name" value="ANION EXCHANGE PROTEIN"/>
    <property type="match status" value="1"/>
</dbReference>
<proteinExistence type="predicted"/>
<feature type="domain" description="Bicarbonate transporter-like transmembrane" evidence="6">
    <location>
        <begin position="1"/>
        <end position="52"/>
    </location>
</feature>
<dbReference type="OrthoDB" id="1735926at2759"/>
<keyword evidence="4" id="KW-0472">Membrane</keyword>
<evidence type="ECO:0000256" key="4">
    <source>
        <dbReference type="ARBA" id="ARBA00023136"/>
    </source>
</evidence>
<protein>
    <submittedName>
        <fullName evidence="9">Sodium bicarbonate transporter-like protein 11 (inferred by orthology to a human protein)</fullName>
    </submittedName>
</protein>
<feature type="signal peptide" evidence="5">
    <location>
        <begin position="1"/>
        <end position="19"/>
    </location>
</feature>
<accession>A0A0M3KKI7</accession>
<dbReference type="EMBL" id="UYRR01041175">
    <property type="protein sequence ID" value="VDK80664.1"/>
    <property type="molecule type" value="Genomic_DNA"/>
</dbReference>
<evidence type="ECO:0000313" key="8">
    <source>
        <dbReference type="Proteomes" id="UP000267096"/>
    </source>
</evidence>
<dbReference type="WBParaSite" id="ASIM_0002151701-mRNA-1">
    <property type="protein sequence ID" value="ASIM_0002151701-mRNA-1"/>
    <property type="gene ID" value="ASIM_0002151701"/>
</dbReference>
<dbReference type="AlphaFoldDB" id="A0A0M3KKI7"/>
<evidence type="ECO:0000313" key="9">
    <source>
        <dbReference type="WBParaSite" id="ASIM_0002151701-mRNA-1"/>
    </source>
</evidence>
<name>A0A0M3KKI7_ANISI</name>
<evidence type="ECO:0000313" key="7">
    <source>
        <dbReference type="EMBL" id="VDK80664.1"/>
    </source>
</evidence>
<gene>
    <name evidence="7" type="ORF">ASIM_LOCUS20885</name>
</gene>
<dbReference type="GO" id="GO:0050801">
    <property type="term" value="P:monoatomic ion homeostasis"/>
    <property type="evidence" value="ECO:0007669"/>
    <property type="project" value="TreeGrafter"/>
</dbReference>
<evidence type="ECO:0000256" key="2">
    <source>
        <dbReference type="ARBA" id="ARBA00022692"/>
    </source>
</evidence>
<dbReference type="InterPro" id="IPR011531">
    <property type="entry name" value="HCO3_transpt-like_TM_dom"/>
</dbReference>
<reference evidence="7 8" key="2">
    <citation type="submission" date="2018-11" db="EMBL/GenBank/DDBJ databases">
        <authorList>
            <consortium name="Pathogen Informatics"/>
        </authorList>
    </citation>
    <scope>NUCLEOTIDE SEQUENCE [LARGE SCALE GENOMIC DNA]</scope>
</reference>
<dbReference type="Proteomes" id="UP000267096">
    <property type="component" value="Unassembled WGS sequence"/>
</dbReference>
<dbReference type="PANTHER" id="PTHR11453:SF127">
    <property type="entry name" value="SOLUTE CARRIER FAMILY 4 MEMBER 11"/>
    <property type="match status" value="1"/>
</dbReference>
<keyword evidence="5" id="KW-0732">Signal</keyword>
<keyword evidence="3" id="KW-1133">Transmembrane helix</keyword>
<dbReference type="Pfam" id="PF00955">
    <property type="entry name" value="HCO3_cotransp"/>
    <property type="match status" value="1"/>
</dbReference>
<dbReference type="GO" id="GO:0006820">
    <property type="term" value="P:monoatomic anion transport"/>
    <property type="evidence" value="ECO:0007669"/>
    <property type="project" value="InterPro"/>
</dbReference>
<comment type="subcellular location">
    <subcellularLocation>
        <location evidence="1">Membrane</location>
        <topology evidence="1">Multi-pass membrane protein</topology>
    </subcellularLocation>
</comment>
<evidence type="ECO:0000256" key="5">
    <source>
        <dbReference type="SAM" id="SignalP"/>
    </source>
</evidence>
<dbReference type="GO" id="GO:0016323">
    <property type="term" value="C:basolateral plasma membrane"/>
    <property type="evidence" value="ECO:0007669"/>
    <property type="project" value="TreeGrafter"/>
</dbReference>
<dbReference type="GO" id="GO:0005452">
    <property type="term" value="F:solute:inorganic anion antiporter activity"/>
    <property type="evidence" value="ECO:0007669"/>
    <property type="project" value="InterPro"/>
</dbReference>
<evidence type="ECO:0000256" key="3">
    <source>
        <dbReference type="ARBA" id="ARBA00022989"/>
    </source>
</evidence>
<dbReference type="InterPro" id="IPR003020">
    <property type="entry name" value="HCO3_transpt_euk"/>
</dbReference>